<dbReference type="PANTHER" id="PTHR30429:SF0">
    <property type="entry name" value="METHIONINE-BINDING LIPOPROTEIN METQ"/>
    <property type="match status" value="1"/>
</dbReference>
<comment type="subcellular location">
    <subcellularLocation>
        <location evidence="1">Membrane</location>
        <topology evidence="1">Lipid-anchor</topology>
    </subcellularLocation>
</comment>
<dbReference type="PANTHER" id="PTHR30429">
    <property type="entry name" value="D-METHIONINE-BINDING LIPOPROTEIN METQ"/>
    <property type="match status" value="1"/>
</dbReference>
<keyword evidence="5" id="KW-0564">Palmitate</keyword>
<keyword evidence="4" id="KW-0472">Membrane</keyword>
<evidence type="ECO:0000313" key="8">
    <source>
        <dbReference type="EMBL" id="EDM99381.1"/>
    </source>
</evidence>
<name>A6NX33_9FIRM</name>
<evidence type="ECO:0000256" key="6">
    <source>
        <dbReference type="ARBA" id="ARBA00023288"/>
    </source>
</evidence>
<dbReference type="CDD" id="cd13597">
    <property type="entry name" value="PBP2_lipoprotein_Tp32"/>
    <property type="match status" value="1"/>
</dbReference>
<dbReference type="Proteomes" id="UP000003639">
    <property type="component" value="Unassembled WGS sequence"/>
</dbReference>
<evidence type="ECO:0000256" key="5">
    <source>
        <dbReference type="ARBA" id="ARBA00023139"/>
    </source>
</evidence>
<organism evidence="8 9">
    <name type="scientific">Pseudoflavonifractor capillosus ATCC 29799</name>
    <dbReference type="NCBI Taxonomy" id="411467"/>
    <lineage>
        <taxon>Bacteria</taxon>
        <taxon>Bacillati</taxon>
        <taxon>Bacillota</taxon>
        <taxon>Clostridia</taxon>
        <taxon>Eubacteriales</taxon>
        <taxon>Oscillospiraceae</taxon>
        <taxon>Pseudoflavonifractor</taxon>
    </lineage>
</organism>
<evidence type="ECO:0000256" key="7">
    <source>
        <dbReference type="SAM" id="MobiDB-lite"/>
    </source>
</evidence>
<dbReference type="STRING" id="411467.BACCAP_02778"/>
<dbReference type="Gene3D" id="3.40.190.10">
    <property type="entry name" value="Periplasmic binding protein-like II"/>
    <property type="match status" value="2"/>
</dbReference>
<reference evidence="8 9" key="2">
    <citation type="submission" date="2007-06" db="EMBL/GenBank/DDBJ databases">
        <title>Draft genome sequence of Pseudoflavonifractor capillosus ATCC 29799.</title>
        <authorList>
            <person name="Sudarsanam P."/>
            <person name="Ley R."/>
            <person name="Guruge J."/>
            <person name="Turnbaugh P.J."/>
            <person name="Mahowald M."/>
            <person name="Liep D."/>
            <person name="Gordon J."/>
        </authorList>
    </citation>
    <scope>NUCLEOTIDE SEQUENCE [LARGE SCALE GENOMIC DNA]</scope>
    <source>
        <strain evidence="8 9">ATCC 29799</strain>
    </source>
</reference>
<dbReference type="eggNOG" id="COG1464">
    <property type="taxonomic scope" value="Bacteria"/>
</dbReference>
<dbReference type="EMBL" id="AAXG02000019">
    <property type="protein sequence ID" value="EDM99381.1"/>
    <property type="molecule type" value="Genomic_DNA"/>
</dbReference>
<accession>A6NX33</accession>
<sequence length="332" mass="35582">MMHQGRFFVPKTAKIAFNRCRLLRRYPGTVYITLINPTEKEKYIMKKLTSLLLTGVLALGLLAGCSTSTGGDTGTPQSSSAQPSASSSLEGTTITVAASPTPHAMILEVAKEVLAEQGITLKIMEFTDYIVPNTATEEGEVDANYFQHITYLNNFNEEQGTHLVSVAEIHYEPFGIYAGTTASLADLPDGAQIGVPNDPTNEGRALLLLQQEGLITLKDGVSLTPTKLDIEENPHNYDIVEMDAAQLPRSLGSLNLAVINGNYALQADLNAADALAVEAADGEAAQAYVNVLAVKEGRENDPAIQALVAALQSDEVKAFMEETWPGAVVPMF</sequence>
<evidence type="ECO:0000256" key="1">
    <source>
        <dbReference type="ARBA" id="ARBA00004635"/>
    </source>
</evidence>
<keyword evidence="9" id="KW-1185">Reference proteome</keyword>
<keyword evidence="3" id="KW-0732">Signal</keyword>
<evidence type="ECO:0000256" key="4">
    <source>
        <dbReference type="ARBA" id="ARBA00023136"/>
    </source>
</evidence>
<evidence type="ECO:0000256" key="3">
    <source>
        <dbReference type="ARBA" id="ARBA00022729"/>
    </source>
</evidence>
<keyword evidence="6 8" id="KW-0449">Lipoprotein</keyword>
<feature type="compositionally biased region" description="Low complexity" evidence="7">
    <location>
        <begin position="70"/>
        <end position="88"/>
    </location>
</feature>
<evidence type="ECO:0000313" key="9">
    <source>
        <dbReference type="Proteomes" id="UP000003639"/>
    </source>
</evidence>
<comment type="similarity">
    <text evidence="2">Belongs to the NlpA lipoprotein family.</text>
</comment>
<proteinExistence type="inferred from homology"/>
<dbReference type="Pfam" id="PF03180">
    <property type="entry name" value="Lipoprotein_9"/>
    <property type="match status" value="1"/>
</dbReference>
<protein>
    <submittedName>
        <fullName evidence="8">NLPA lipoprotein</fullName>
    </submittedName>
</protein>
<evidence type="ECO:0000256" key="2">
    <source>
        <dbReference type="ARBA" id="ARBA00008973"/>
    </source>
</evidence>
<comment type="caution">
    <text evidence="8">The sequence shown here is derived from an EMBL/GenBank/DDBJ whole genome shotgun (WGS) entry which is preliminary data.</text>
</comment>
<gene>
    <name evidence="8" type="ORF">BACCAP_02778</name>
</gene>
<dbReference type="InterPro" id="IPR004872">
    <property type="entry name" value="Lipoprotein_NlpA"/>
</dbReference>
<dbReference type="AlphaFoldDB" id="A6NX33"/>
<reference evidence="8 9" key="1">
    <citation type="submission" date="2007-04" db="EMBL/GenBank/DDBJ databases">
        <authorList>
            <person name="Fulton L."/>
            <person name="Clifton S."/>
            <person name="Fulton B."/>
            <person name="Xu J."/>
            <person name="Minx P."/>
            <person name="Pepin K.H."/>
            <person name="Johnson M."/>
            <person name="Thiruvilangam P."/>
            <person name="Bhonagiri V."/>
            <person name="Nash W.E."/>
            <person name="Mardis E.R."/>
            <person name="Wilson R.K."/>
        </authorList>
    </citation>
    <scope>NUCLEOTIDE SEQUENCE [LARGE SCALE GENOMIC DNA]</scope>
    <source>
        <strain evidence="8 9">ATCC 29799</strain>
    </source>
</reference>
<feature type="region of interest" description="Disordered" evidence="7">
    <location>
        <begin position="70"/>
        <end position="91"/>
    </location>
</feature>
<dbReference type="GO" id="GO:0016020">
    <property type="term" value="C:membrane"/>
    <property type="evidence" value="ECO:0007669"/>
    <property type="project" value="UniProtKB-SubCell"/>
</dbReference>
<dbReference type="SUPFAM" id="SSF53850">
    <property type="entry name" value="Periplasmic binding protein-like II"/>
    <property type="match status" value="1"/>
</dbReference>